<evidence type="ECO:0000313" key="2">
    <source>
        <dbReference type="EMBL" id="EAY10210.1"/>
    </source>
</evidence>
<dbReference type="InterPro" id="IPR038765">
    <property type="entry name" value="Papain-like_cys_pep_sf"/>
</dbReference>
<dbReference type="InterPro" id="IPR028889">
    <property type="entry name" value="USP"/>
</dbReference>
<dbReference type="CDD" id="cd02257">
    <property type="entry name" value="Peptidase_C19"/>
    <property type="match status" value="1"/>
</dbReference>
<dbReference type="OrthoDB" id="292964at2759"/>
<gene>
    <name evidence="2" type="ORF">TVAG_118620</name>
</gene>
<evidence type="ECO:0000313" key="3">
    <source>
        <dbReference type="Proteomes" id="UP000001542"/>
    </source>
</evidence>
<dbReference type="InParanoid" id="A2EAW5"/>
<dbReference type="STRING" id="5722.A2EAW5"/>
<dbReference type="PANTHER" id="PTHR24006">
    <property type="entry name" value="UBIQUITIN CARBOXYL-TERMINAL HYDROLASE"/>
    <property type="match status" value="1"/>
</dbReference>
<dbReference type="Proteomes" id="UP000001542">
    <property type="component" value="Unassembled WGS sequence"/>
</dbReference>
<dbReference type="SMR" id="A2EAW5"/>
<keyword evidence="2" id="KW-0378">Hydrolase</keyword>
<dbReference type="PANTHER" id="PTHR24006:SF644">
    <property type="entry name" value="UBIQUITIN CARBOXYL-TERMINAL HYDROLASE 7"/>
    <property type="match status" value="1"/>
</dbReference>
<dbReference type="PROSITE" id="PS50235">
    <property type="entry name" value="USP_3"/>
    <property type="match status" value="1"/>
</dbReference>
<dbReference type="SUPFAM" id="SSF54001">
    <property type="entry name" value="Cysteine proteinases"/>
    <property type="match status" value="1"/>
</dbReference>
<sequence>MTIAYAYVGGIKNLANTCYMGSSLQILYRYKPFVDFLEKNQAIPEIKVLYEFSESIRTQYITNPSPIIDVMKINYTEQHDLTEFFAKFVDFISKCYKQPEPNDFTLLFTNSLFISQEVPLDTFIFLTLPVIEDLDLQQLIHIQLESRKSKFHTKSTDLFLVQLNRMTYDKNTRSFQKNCSFVMIPSELDLTAFGGEKYQLYAVSTHIGTGFKGHYITYVHDAAGWIEINDDLITEQTEGDAFSKFNDGNRNAYVIAYVTNRNNIITLRDKVEMHLSQVVPIEITSYSQNTYNLYIKIFDSSTMSIKEEQKFMQTKESAIEIINSYSENYDVQFSIDNKHLSEDIPHEFLYNFSTLYLYCQSKQRIYMSDVFFTQPCEYEFTIYQTPVKFQGKFHPNQKTNDMLKFAENVLFTYLNLRKQSITLLIVDALYGKTLFYNVPDNIPIKNFRHLVKSNSITIAFSELLCPKIEPFRIKYLKKHRILTYLEEIHFDFKEIKGLTGSDIITNKFGLRNLESTNIYYLSKKYTLIQCTDKTAEELYMLYVSHPLYLSSNIPENVFECFEFDGRYVQLLEINRDDTLGTIVNRLNTELKMTFALFFSINRVDLIDDPNFSDFFSHPNGCFIYSIQC</sequence>
<evidence type="ECO:0000259" key="1">
    <source>
        <dbReference type="PROSITE" id="PS50235"/>
    </source>
</evidence>
<feature type="domain" description="USP" evidence="1">
    <location>
        <begin position="9"/>
        <end position="260"/>
    </location>
</feature>
<proteinExistence type="predicted"/>
<dbReference type="RefSeq" id="XP_001322433.1">
    <property type="nucleotide sequence ID" value="XM_001322398.1"/>
</dbReference>
<dbReference type="InterPro" id="IPR001394">
    <property type="entry name" value="Peptidase_C19_UCH"/>
</dbReference>
<dbReference type="GO" id="GO:0016579">
    <property type="term" value="P:protein deubiquitination"/>
    <property type="evidence" value="ECO:0007669"/>
    <property type="project" value="InterPro"/>
</dbReference>
<organism evidence="2 3">
    <name type="scientific">Trichomonas vaginalis (strain ATCC PRA-98 / G3)</name>
    <dbReference type="NCBI Taxonomy" id="412133"/>
    <lineage>
        <taxon>Eukaryota</taxon>
        <taxon>Metamonada</taxon>
        <taxon>Parabasalia</taxon>
        <taxon>Trichomonadida</taxon>
        <taxon>Trichomonadidae</taxon>
        <taxon>Trichomonas</taxon>
    </lineage>
</organism>
<dbReference type="PROSITE" id="PS00973">
    <property type="entry name" value="USP_2"/>
    <property type="match status" value="1"/>
</dbReference>
<dbReference type="InterPro" id="IPR050164">
    <property type="entry name" value="Peptidase_C19"/>
</dbReference>
<dbReference type="GO" id="GO:0004843">
    <property type="term" value="F:cysteine-type deubiquitinase activity"/>
    <property type="evidence" value="ECO:0007669"/>
    <property type="project" value="InterPro"/>
</dbReference>
<dbReference type="KEGG" id="tva:4768143"/>
<dbReference type="AlphaFoldDB" id="A2EAW5"/>
<dbReference type="VEuPathDB" id="TrichDB:TVAGG3_0773600"/>
<dbReference type="Pfam" id="PF00443">
    <property type="entry name" value="UCH"/>
    <property type="match status" value="1"/>
</dbReference>
<reference evidence="2" key="2">
    <citation type="journal article" date="2007" name="Science">
        <title>Draft genome sequence of the sexually transmitted pathogen Trichomonas vaginalis.</title>
        <authorList>
            <person name="Carlton J.M."/>
            <person name="Hirt R.P."/>
            <person name="Silva J.C."/>
            <person name="Delcher A.L."/>
            <person name="Schatz M."/>
            <person name="Zhao Q."/>
            <person name="Wortman J.R."/>
            <person name="Bidwell S.L."/>
            <person name="Alsmark U.C.M."/>
            <person name="Besteiro S."/>
            <person name="Sicheritz-Ponten T."/>
            <person name="Noel C.J."/>
            <person name="Dacks J.B."/>
            <person name="Foster P.G."/>
            <person name="Simillion C."/>
            <person name="Van de Peer Y."/>
            <person name="Miranda-Saavedra D."/>
            <person name="Barton G.J."/>
            <person name="Westrop G.D."/>
            <person name="Mueller S."/>
            <person name="Dessi D."/>
            <person name="Fiori P.L."/>
            <person name="Ren Q."/>
            <person name="Paulsen I."/>
            <person name="Zhang H."/>
            <person name="Bastida-Corcuera F.D."/>
            <person name="Simoes-Barbosa A."/>
            <person name="Brown M.T."/>
            <person name="Hayes R.D."/>
            <person name="Mukherjee M."/>
            <person name="Okumura C.Y."/>
            <person name="Schneider R."/>
            <person name="Smith A.J."/>
            <person name="Vanacova S."/>
            <person name="Villalvazo M."/>
            <person name="Haas B.J."/>
            <person name="Pertea M."/>
            <person name="Feldblyum T.V."/>
            <person name="Utterback T.R."/>
            <person name="Shu C.L."/>
            <person name="Osoegawa K."/>
            <person name="de Jong P.J."/>
            <person name="Hrdy I."/>
            <person name="Horvathova L."/>
            <person name="Zubacova Z."/>
            <person name="Dolezal P."/>
            <person name="Malik S.B."/>
            <person name="Logsdon J.M. Jr."/>
            <person name="Henze K."/>
            <person name="Gupta A."/>
            <person name="Wang C.C."/>
            <person name="Dunne R.L."/>
            <person name="Upcroft J.A."/>
            <person name="Upcroft P."/>
            <person name="White O."/>
            <person name="Salzberg S.L."/>
            <person name="Tang P."/>
            <person name="Chiu C.-H."/>
            <person name="Lee Y.-S."/>
            <person name="Embley T.M."/>
            <person name="Coombs G.H."/>
            <person name="Mottram J.C."/>
            <person name="Tachezy J."/>
            <person name="Fraser-Liggett C.M."/>
            <person name="Johnson P.J."/>
        </authorList>
    </citation>
    <scope>NUCLEOTIDE SEQUENCE [LARGE SCALE GENOMIC DNA]</scope>
    <source>
        <strain evidence="2">G3</strain>
    </source>
</reference>
<dbReference type="EMBL" id="DS113342">
    <property type="protein sequence ID" value="EAY10210.1"/>
    <property type="molecule type" value="Genomic_DNA"/>
</dbReference>
<dbReference type="InterPro" id="IPR018200">
    <property type="entry name" value="USP_CS"/>
</dbReference>
<dbReference type="VEuPathDB" id="TrichDB:TVAG_118620"/>
<keyword evidence="3" id="KW-1185">Reference proteome</keyword>
<name>A2EAW5_TRIV3</name>
<accession>A2EAW5</accession>
<protein>
    <submittedName>
        <fullName evidence="2">Clan CA, family C19, ubiquitin hydrolase-like cysteine peptidase</fullName>
    </submittedName>
</protein>
<dbReference type="Gene3D" id="3.90.70.10">
    <property type="entry name" value="Cysteine proteinases"/>
    <property type="match status" value="1"/>
</dbReference>
<reference evidence="2" key="1">
    <citation type="submission" date="2006-10" db="EMBL/GenBank/DDBJ databases">
        <authorList>
            <person name="Amadeo P."/>
            <person name="Zhao Q."/>
            <person name="Wortman J."/>
            <person name="Fraser-Liggett C."/>
            <person name="Carlton J."/>
        </authorList>
    </citation>
    <scope>NUCLEOTIDE SEQUENCE</scope>
    <source>
        <strain evidence="2">G3</strain>
    </source>
</reference>